<gene>
    <name evidence="2" type="ORF">AZF04_00855</name>
</gene>
<evidence type="ECO:0000256" key="1">
    <source>
        <dbReference type="SAM" id="Coils"/>
    </source>
</evidence>
<protein>
    <recommendedName>
        <fullName evidence="4">DNA-packaging protein</fullName>
    </recommendedName>
</protein>
<dbReference type="OrthoDB" id="3194802at2"/>
<comment type="caution">
    <text evidence="2">The sequence shown here is derived from an EMBL/GenBank/DDBJ whole genome shotgun (WGS) entry which is preliminary data.</text>
</comment>
<accession>A0A162F6Q7</accession>
<dbReference type="InterPro" id="IPR021146">
    <property type="entry name" value="Phage_gp6-like_head-tail"/>
</dbReference>
<evidence type="ECO:0008006" key="4">
    <source>
        <dbReference type="Google" id="ProtNLM"/>
    </source>
</evidence>
<keyword evidence="3" id="KW-1185">Reference proteome</keyword>
<evidence type="ECO:0000313" key="3">
    <source>
        <dbReference type="Proteomes" id="UP000075806"/>
    </source>
</evidence>
<organism evidence="2 3">
    <name type="scientific">Alkalihalobacillus trypoxylicola</name>
    <dbReference type="NCBI Taxonomy" id="519424"/>
    <lineage>
        <taxon>Bacteria</taxon>
        <taxon>Bacillati</taxon>
        <taxon>Bacillota</taxon>
        <taxon>Bacilli</taxon>
        <taxon>Bacillales</taxon>
        <taxon>Bacillaceae</taxon>
        <taxon>Alkalihalobacillus</taxon>
    </lineage>
</organism>
<dbReference type="STRING" id="519424.AZF04_00855"/>
<dbReference type="RefSeq" id="WP_061947168.1">
    <property type="nucleotide sequence ID" value="NZ_LTAO01000001.1"/>
</dbReference>
<proteinExistence type="predicted"/>
<dbReference type="Proteomes" id="UP000075806">
    <property type="component" value="Unassembled WGS sequence"/>
</dbReference>
<feature type="coiled-coil region" evidence="1">
    <location>
        <begin position="75"/>
        <end position="102"/>
    </location>
</feature>
<dbReference type="Pfam" id="PF05135">
    <property type="entry name" value="Phage_connect_1"/>
    <property type="match status" value="1"/>
</dbReference>
<reference evidence="2" key="1">
    <citation type="submission" date="2016-02" db="EMBL/GenBank/DDBJ databases">
        <title>Genome sequence of Bacillus trypoxylicola KCTC 13244(T).</title>
        <authorList>
            <person name="Jeong H."/>
            <person name="Park S.-H."/>
            <person name="Choi S.-K."/>
        </authorList>
    </citation>
    <scope>NUCLEOTIDE SEQUENCE [LARGE SCALE GENOMIC DNA]</scope>
    <source>
        <strain evidence="2">KCTC 13244</strain>
    </source>
</reference>
<name>A0A162F6Q7_9BACI</name>
<keyword evidence="1" id="KW-0175">Coiled coil</keyword>
<evidence type="ECO:0000313" key="2">
    <source>
        <dbReference type="EMBL" id="KYG34914.1"/>
    </source>
</evidence>
<sequence>MIERLKLRIPNIDDGIANELITTAQDRIKLRIGLFDQSFPVQLESICIEIVAAMYNKHIMKHEGTDSESVDGFSIKFVNDLIKQYETELLEYKRMIENEEDSSRSKVRFL</sequence>
<dbReference type="EMBL" id="LTAO01000001">
    <property type="protein sequence ID" value="KYG34914.1"/>
    <property type="molecule type" value="Genomic_DNA"/>
</dbReference>
<dbReference type="AlphaFoldDB" id="A0A162F6Q7"/>